<name>A0A1H4C3Q7_9BACE</name>
<protein>
    <recommendedName>
        <fullName evidence="5">Glycoside hydrolase family 5 domain-containing protein</fullName>
    </recommendedName>
</protein>
<dbReference type="RefSeq" id="WP_128832498.1">
    <property type="nucleotide sequence ID" value="NZ_FNRP01000008.1"/>
</dbReference>
<sequence length="493" mass="56795">MKLIFVQLVIVCFLFACKSENTVEITVLKDTVSHNYLGNGVEWDPYDEAESWGHSVSEDDWNKLFKRLDFMKPQYVRCMINSPYRYFISKDGSFDKTRNINSISRLLRYCTDRNITVIFGEYNPPTFDMKDSEKWVDMSVAYLKYLVCDLGFTCIKYFNIFNEPDGDWASTNGDYLLWKKMLFLFHKKISEYPMLAKQVKLAAPDVVMDYHNSNSEYDAEGWLMQTIADADDIIGVYDLHAYPGQAEVRSGSYSKLLASYKNHIPSDKQIILGEAGYKYWRTADSLLMAEYNRRLVNHPYTKGTDCNMLCYDYFYGLDMPLLAMEVMNAGYSGLAMWMLDDAMHSNGDSGKPEDIKIWGMWNILGEEVFNSPKEEELRPSFYTWSLMCRYFPSGADILKTEVLDGNNEIYAVAGMYKGKLTVAIVNIGKEDKKINLSLPKEMTSALLYVYEEEHLNKDENGFPLPVQTGMKLNSYSNTIKSNSFIILTDLSDE</sequence>
<reference evidence="2 3" key="1">
    <citation type="submission" date="2016-10" db="EMBL/GenBank/DDBJ databases">
        <authorList>
            <person name="de Groot N.N."/>
        </authorList>
    </citation>
    <scope>NUCLEOTIDE SEQUENCE [LARGE SCALE GENOMIC DNA]</scope>
    <source>
        <strain evidence="2 3">NLAE-zl-G339</strain>
    </source>
</reference>
<dbReference type="AlphaFoldDB" id="A0A1H4C3Q7"/>
<dbReference type="Proteomes" id="UP000487596">
    <property type="component" value="Unassembled WGS sequence"/>
</dbReference>
<dbReference type="InterPro" id="IPR017853">
    <property type="entry name" value="GH"/>
</dbReference>
<dbReference type="PROSITE" id="PS51257">
    <property type="entry name" value="PROKAR_LIPOPROTEIN"/>
    <property type="match status" value="1"/>
</dbReference>
<dbReference type="Proteomes" id="UP000183040">
    <property type="component" value="Unassembled WGS sequence"/>
</dbReference>
<organism evidence="2 3">
    <name type="scientific">Bacteroides xylanisolvens</name>
    <dbReference type="NCBI Taxonomy" id="371601"/>
    <lineage>
        <taxon>Bacteria</taxon>
        <taxon>Pseudomonadati</taxon>
        <taxon>Bacteroidota</taxon>
        <taxon>Bacteroidia</taxon>
        <taxon>Bacteroidales</taxon>
        <taxon>Bacteroidaceae</taxon>
        <taxon>Bacteroides</taxon>
    </lineage>
</organism>
<evidence type="ECO:0000313" key="4">
    <source>
        <dbReference type="Proteomes" id="UP000487596"/>
    </source>
</evidence>
<dbReference type="Gene3D" id="3.20.20.80">
    <property type="entry name" value="Glycosidases"/>
    <property type="match status" value="1"/>
</dbReference>
<reference evidence="1 4" key="2">
    <citation type="journal article" date="2019" name="Nat. Med.">
        <title>A library of human gut bacterial isolates paired with longitudinal multiomics data enables mechanistic microbiome research.</title>
        <authorList>
            <person name="Poyet M."/>
            <person name="Groussin M."/>
            <person name="Gibbons S.M."/>
            <person name="Avila-Pacheco J."/>
            <person name="Jiang X."/>
            <person name="Kearney S.M."/>
            <person name="Perrotta A.R."/>
            <person name="Berdy B."/>
            <person name="Zhao S."/>
            <person name="Lieberman T.D."/>
            <person name="Swanson P.K."/>
            <person name="Smith M."/>
            <person name="Roesemann S."/>
            <person name="Alexander J.E."/>
            <person name="Rich S.A."/>
            <person name="Livny J."/>
            <person name="Vlamakis H."/>
            <person name="Clish C."/>
            <person name="Bullock K."/>
            <person name="Deik A."/>
            <person name="Scott J."/>
            <person name="Pierce K.A."/>
            <person name="Xavier R.J."/>
            <person name="Alm E.J."/>
        </authorList>
    </citation>
    <scope>NUCLEOTIDE SEQUENCE [LARGE SCALE GENOMIC DNA]</scope>
    <source>
        <strain evidence="1 4">BIOML-A62</strain>
    </source>
</reference>
<evidence type="ECO:0008006" key="5">
    <source>
        <dbReference type="Google" id="ProtNLM"/>
    </source>
</evidence>
<proteinExistence type="predicted"/>
<evidence type="ECO:0000313" key="3">
    <source>
        <dbReference type="Proteomes" id="UP000183040"/>
    </source>
</evidence>
<accession>A0A1H4C3Q7</accession>
<dbReference type="SUPFAM" id="SSF51445">
    <property type="entry name" value="(Trans)glycosidases"/>
    <property type="match status" value="1"/>
</dbReference>
<dbReference type="EMBL" id="WDEH01000009">
    <property type="protein sequence ID" value="KAB6140186.1"/>
    <property type="molecule type" value="Genomic_DNA"/>
</dbReference>
<evidence type="ECO:0000313" key="2">
    <source>
        <dbReference type="EMBL" id="SEA55085.1"/>
    </source>
</evidence>
<evidence type="ECO:0000313" key="1">
    <source>
        <dbReference type="EMBL" id="KAB6140186.1"/>
    </source>
</evidence>
<dbReference type="EMBL" id="FNRP01000008">
    <property type="protein sequence ID" value="SEA55085.1"/>
    <property type="molecule type" value="Genomic_DNA"/>
</dbReference>
<gene>
    <name evidence="1" type="ORF">GA424_07535</name>
    <name evidence="2" type="ORF">SAMN04487924_10839</name>
</gene>